<dbReference type="Pfam" id="PF01650">
    <property type="entry name" value="Peptidase_C13"/>
    <property type="match status" value="1"/>
</dbReference>
<protein>
    <submittedName>
        <fullName evidence="2">Uncharacterized protein</fullName>
    </submittedName>
</protein>
<dbReference type="InterPro" id="IPR001096">
    <property type="entry name" value="Peptidase_C13"/>
</dbReference>
<dbReference type="GO" id="GO:0006508">
    <property type="term" value="P:proteolysis"/>
    <property type="evidence" value="ECO:0007669"/>
    <property type="project" value="InterPro"/>
</dbReference>
<sequence length="393" mass="43499">MTPFYRLEAHGLKSHIMDWIRNISGQVGPGDRIIIVLIGHGNKRDGAVTLYPQHAKPEFLSKAKMIAALSVLPPNVRLLIVNEACYSGTWATIAPEVGAQRDVLVETAATVGEQSWSYTSGSGRNRCSLFGAAFVEELTTHPEGRVSQHRSRIVDEMLHVGPDQKTSTPLMIPSVRALLSHNISHFILSPRIATAITNVASAQDRHEALLQSRTSFRTFWRRLRRRMSPEREPAQAFAGDSPVRDSTGIDMKAIVIENYLKDLGPLKSALDYCTLATAGQFALEGRGSPEFQDQVIATIAWQAAQMQRVGRLLEHLAKEGLITDVVDEEIADQALADHQEDIVVPVPPTEGHVGVHFNDAQSWLIGIVAYNWLMYPDTFDLDRVANEVRVFLA</sequence>
<dbReference type="GO" id="GO:0008233">
    <property type="term" value="F:peptidase activity"/>
    <property type="evidence" value="ECO:0007669"/>
    <property type="project" value="InterPro"/>
</dbReference>
<dbReference type="VEuPathDB" id="FungiDB:P174DRAFT_439331"/>
<dbReference type="EMBL" id="MSZS01000002">
    <property type="protein sequence ID" value="PKX97566.1"/>
    <property type="molecule type" value="Genomic_DNA"/>
</dbReference>
<reference evidence="3" key="1">
    <citation type="journal article" date="2018" name="Proc. Natl. Acad. Sci. U.S.A.">
        <title>Linking secondary metabolites to gene clusters through genome sequencing of six diverse Aspergillus species.</title>
        <authorList>
            <person name="Kaerboelling I."/>
            <person name="Vesth T.C."/>
            <person name="Frisvad J.C."/>
            <person name="Nybo J.L."/>
            <person name="Theobald S."/>
            <person name="Kuo A."/>
            <person name="Bowyer P."/>
            <person name="Matsuda Y."/>
            <person name="Mondo S."/>
            <person name="Lyhne E.K."/>
            <person name="Kogle M.E."/>
            <person name="Clum A."/>
            <person name="Lipzen A."/>
            <person name="Salamov A."/>
            <person name="Ngan C.Y."/>
            <person name="Daum C."/>
            <person name="Chiniquy J."/>
            <person name="Barry K."/>
            <person name="LaButti K."/>
            <person name="Haridas S."/>
            <person name="Simmons B.A."/>
            <person name="Magnuson J.K."/>
            <person name="Mortensen U.H."/>
            <person name="Larsen T.O."/>
            <person name="Grigoriev I.V."/>
            <person name="Baker S.E."/>
            <person name="Andersen M.R."/>
        </authorList>
    </citation>
    <scope>NUCLEOTIDE SEQUENCE [LARGE SCALE GENOMIC DNA]</scope>
    <source>
        <strain evidence="3">IBT 16806</strain>
    </source>
</reference>
<dbReference type="AlphaFoldDB" id="A0A2I1CIV7"/>
<comment type="similarity">
    <text evidence="1">Belongs to the peptidase C13 family.</text>
</comment>
<dbReference type="Proteomes" id="UP000234474">
    <property type="component" value="Unassembled WGS sequence"/>
</dbReference>
<gene>
    <name evidence="2" type="ORF">P174DRAFT_439331</name>
</gene>
<accession>A0A2I1CIV7</accession>
<evidence type="ECO:0000256" key="1">
    <source>
        <dbReference type="ARBA" id="ARBA00009941"/>
    </source>
</evidence>
<dbReference type="Gene3D" id="3.40.50.1460">
    <property type="match status" value="1"/>
</dbReference>
<evidence type="ECO:0000313" key="3">
    <source>
        <dbReference type="Proteomes" id="UP000234474"/>
    </source>
</evidence>
<dbReference type="OrthoDB" id="4450035at2759"/>
<organism evidence="2 3">
    <name type="scientific">Aspergillus novofumigatus (strain IBT 16806)</name>
    <dbReference type="NCBI Taxonomy" id="1392255"/>
    <lineage>
        <taxon>Eukaryota</taxon>
        <taxon>Fungi</taxon>
        <taxon>Dikarya</taxon>
        <taxon>Ascomycota</taxon>
        <taxon>Pezizomycotina</taxon>
        <taxon>Eurotiomycetes</taxon>
        <taxon>Eurotiomycetidae</taxon>
        <taxon>Eurotiales</taxon>
        <taxon>Aspergillaceae</taxon>
        <taxon>Aspergillus</taxon>
        <taxon>Aspergillus subgen. Fumigati</taxon>
    </lineage>
</organism>
<dbReference type="GeneID" id="36534094"/>
<proteinExistence type="inferred from homology"/>
<dbReference type="RefSeq" id="XP_024686161.1">
    <property type="nucleotide sequence ID" value="XM_024826769.1"/>
</dbReference>
<name>A0A2I1CIV7_ASPN1</name>
<keyword evidence="3" id="KW-1185">Reference proteome</keyword>
<evidence type="ECO:0000313" key="2">
    <source>
        <dbReference type="EMBL" id="PKX97566.1"/>
    </source>
</evidence>
<comment type="caution">
    <text evidence="2">The sequence shown here is derived from an EMBL/GenBank/DDBJ whole genome shotgun (WGS) entry which is preliminary data.</text>
</comment>